<organism evidence="1 2">
    <name type="scientific">Candidatus Marithioploca araucensis</name>
    <dbReference type="NCBI Taxonomy" id="70273"/>
    <lineage>
        <taxon>Bacteria</taxon>
        <taxon>Pseudomonadati</taxon>
        <taxon>Pseudomonadota</taxon>
        <taxon>Gammaproteobacteria</taxon>
        <taxon>Thiotrichales</taxon>
        <taxon>Thiotrichaceae</taxon>
        <taxon>Candidatus Marithioploca</taxon>
    </lineage>
</organism>
<protein>
    <submittedName>
        <fullName evidence="1">Uncharacterized protein</fullName>
    </submittedName>
</protein>
<sequence length="163" mass="18679">MGQVAPFVYLDVAVAPPEKDDVPPFSRLNTTIEVWDVLENQLQSRWHIDLANRKADGTYQAGPLFHLQGGGHKPKGNRLDELKVSIPRWTIPPMELILTCEMIIANFYPDKREKISGQKKWLELIRVAQQLCYSSYSERFQNCLYGGQPHSVLRALWANEWGS</sequence>
<evidence type="ECO:0000313" key="2">
    <source>
        <dbReference type="Proteomes" id="UP001171945"/>
    </source>
</evidence>
<name>A0ABT7VRD9_9GAMM</name>
<reference evidence="1" key="1">
    <citation type="submission" date="2023-06" db="EMBL/GenBank/DDBJ databases">
        <title>Uncultivated large filamentous bacteria from sulfidic sediments reveal new species and different genomic features in energy metabolism and defense.</title>
        <authorList>
            <person name="Fonseca A."/>
        </authorList>
    </citation>
    <scope>NUCLEOTIDE SEQUENCE</scope>
    <source>
        <strain evidence="1">HSG4</strain>
    </source>
</reference>
<accession>A0ABT7VRD9</accession>
<proteinExistence type="predicted"/>
<dbReference type="EMBL" id="JAUCGM010000094">
    <property type="protein sequence ID" value="MDM8562241.1"/>
    <property type="molecule type" value="Genomic_DNA"/>
</dbReference>
<evidence type="ECO:0000313" key="1">
    <source>
        <dbReference type="EMBL" id="MDM8562241.1"/>
    </source>
</evidence>
<dbReference type="Proteomes" id="UP001171945">
    <property type="component" value="Unassembled WGS sequence"/>
</dbReference>
<keyword evidence="2" id="KW-1185">Reference proteome</keyword>
<comment type="caution">
    <text evidence="1">The sequence shown here is derived from an EMBL/GenBank/DDBJ whole genome shotgun (WGS) entry which is preliminary data.</text>
</comment>
<gene>
    <name evidence="1" type="ORF">QUF54_02690</name>
</gene>